<feature type="region of interest" description="Disordered" evidence="1">
    <location>
        <begin position="1"/>
        <end position="22"/>
    </location>
</feature>
<protein>
    <submittedName>
        <fullName evidence="2">Uncharacterized protein</fullName>
    </submittedName>
</protein>
<evidence type="ECO:0000256" key="1">
    <source>
        <dbReference type="SAM" id="MobiDB-lite"/>
    </source>
</evidence>
<evidence type="ECO:0000313" key="2">
    <source>
        <dbReference type="EMBL" id="JAH23509.1"/>
    </source>
</evidence>
<accession>A0A0E9R312</accession>
<proteinExistence type="predicted"/>
<name>A0A0E9R312_ANGAN</name>
<dbReference type="EMBL" id="GBXM01085068">
    <property type="protein sequence ID" value="JAH23509.1"/>
    <property type="molecule type" value="Transcribed_RNA"/>
</dbReference>
<dbReference type="AlphaFoldDB" id="A0A0E9R312"/>
<organism evidence="2">
    <name type="scientific">Anguilla anguilla</name>
    <name type="common">European freshwater eel</name>
    <name type="synonym">Muraena anguilla</name>
    <dbReference type="NCBI Taxonomy" id="7936"/>
    <lineage>
        <taxon>Eukaryota</taxon>
        <taxon>Metazoa</taxon>
        <taxon>Chordata</taxon>
        <taxon>Craniata</taxon>
        <taxon>Vertebrata</taxon>
        <taxon>Euteleostomi</taxon>
        <taxon>Actinopterygii</taxon>
        <taxon>Neopterygii</taxon>
        <taxon>Teleostei</taxon>
        <taxon>Anguilliformes</taxon>
        <taxon>Anguillidae</taxon>
        <taxon>Anguilla</taxon>
    </lineage>
</organism>
<reference evidence="2" key="1">
    <citation type="submission" date="2014-11" db="EMBL/GenBank/DDBJ databases">
        <authorList>
            <person name="Amaro Gonzalez C."/>
        </authorList>
    </citation>
    <scope>NUCLEOTIDE SEQUENCE</scope>
</reference>
<reference evidence="2" key="2">
    <citation type="journal article" date="2015" name="Fish Shellfish Immunol.">
        <title>Early steps in the European eel (Anguilla anguilla)-Vibrio vulnificus interaction in the gills: Role of the RtxA13 toxin.</title>
        <authorList>
            <person name="Callol A."/>
            <person name="Pajuelo D."/>
            <person name="Ebbesson L."/>
            <person name="Teles M."/>
            <person name="MacKenzie S."/>
            <person name="Amaro C."/>
        </authorList>
    </citation>
    <scope>NUCLEOTIDE SEQUENCE</scope>
</reference>
<sequence>MASFDMASGSTPQLGHRKTSGSRFRCCTFCSLFLSLHSKCPI</sequence>